<feature type="compositionally biased region" description="Basic residues" evidence="2">
    <location>
        <begin position="794"/>
        <end position="809"/>
    </location>
</feature>
<feature type="compositionally biased region" description="Low complexity" evidence="2">
    <location>
        <begin position="493"/>
        <end position="510"/>
    </location>
</feature>
<keyword evidence="1" id="KW-0677">Repeat</keyword>
<keyword evidence="3" id="KW-0812">Transmembrane</keyword>
<feature type="domain" description="Fibronectin type-III" evidence="4">
    <location>
        <begin position="1655"/>
        <end position="1765"/>
    </location>
</feature>
<protein>
    <submittedName>
        <fullName evidence="6">Fibronectin type-III domain-containing protein</fullName>
    </submittedName>
</protein>
<evidence type="ECO:0000313" key="6">
    <source>
        <dbReference type="WBParaSite" id="MhA1_Contig565.frz3.gene13"/>
    </source>
</evidence>
<keyword evidence="5" id="KW-1185">Reference proteome</keyword>
<keyword evidence="3" id="KW-0472">Membrane</keyword>
<feature type="compositionally biased region" description="Polar residues" evidence="2">
    <location>
        <begin position="625"/>
        <end position="638"/>
    </location>
</feature>
<evidence type="ECO:0000256" key="1">
    <source>
        <dbReference type="ARBA" id="ARBA00022737"/>
    </source>
</evidence>
<dbReference type="WBParaSite" id="MhA1_Contig565.frz3.gene13">
    <property type="protein sequence ID" value="MhA1_Contig565.frz3.gene13"/>
    <property type="gene ID" value="MhA1_Contig565.frz3.gene13"/>
</dbReference>
<dbReference type="OMA" id="FEWIATR"/>
<keyword evidence="3" id="KW-1133">Transmembrane helix</keyword>
<feature type="region of interest" description="Disordered" evidence="2">
    <location>
        <begin position="1521"/>
        <end position="1547"/>
    </location>
</feature>
<feature type="region of interest" description="Disordered" evidence="2">
    <location>
        <begin position="482"/>
        <end position="545"/>
    </location>
</feature>
<feature type="region of interest" description="Disordered" evidence="2">
    <location>
        <begin position="1"/>
        <end position="25"/>
    </location>
</feature>
<dbReference type="CDD" id="cd00063">
    <property type="entry name" value="FN3"/>
    <property type="match status" value="4"/>
</dbReference>
<dbReference type="Gene3D" id="2.60.40.10">
    <property type="entry name" value="Immunoglobulins"/>
    <property type="match status" value="7"/>
</dbReference>
<feature type="region of interest" description="Disordered" evidence="2">
    <location>
        <begin position="1211"/>
        <end position="1262"/>
    </location>
</feature>
<sequence length="2192" mass="239205">MLSTASPSPSSVAITSSSGDLSNKTNIGVVATSNCIKNRKKLLPTNQPTNDRNVLSQSRTVEFDRSHSVESSIAASVPLRRASCAFDHRQQHKPSTPPYNNHQQYIHQQNGVPQHNHQHSNVAIGNCSGQHNHQHDSSDCGSSSGLGGMGTPVKGLSGSCSASSNNSMAADSNSHESQDSCVPISSPGAAMAVVHELNGNPGSGQNASVATTHRSLVASATLTQSMISSQQPTTTISPVSSIPTLVQQQHHNLHQTPIHPYHPQSQQQLIFPSAVAPPNGFAVGGNFHHQSHQQFGAFIPTATAAPPQPSNCQPPPPPLHLVQQHIPANQNSHQQHPSTANLLQNPHHPSHNVAAAAVAQMNAMQAAAAAAAVAMQNGNLGPNPVVGQPLAAPPLYCANAPPPLVDVLQRRTPAAEQHLQYNSPHSIGRALYTMTCETAALASVGAAAVTAGYHVTLEPCASAPPIIPSVVVGLQQQQINNNEPSSTITTGHVSSSPAASLPSSVSLPVSCAATTEGERRGSQEGEQKSQQRCSPPPGFGNDLSNSAVNSLIIEGGEAENDCKVEADTRQNKDQNELGNSNANGEHNDAQEGGVGETGGVDNQQEHQNNNHHSDNSQQQEHMTNGPLSSRSVENNNSVLLPGIPPEIAAAINGGHDLFVHIHPGDAISLAVGNEIQHIHGPATIRMVSQSMPPTAIPMNVPHGHVVQQLLDSQGNLAHIIMSQEMPPQASIGMGAGSQQQVHQRPHHSQPQQQHFQQQRQHSSPSPQKCVTPSLRYRSSPSSSNSPPNVQQHVPQHHQQQHSHHNRHNHPSQQQHYGLTYEHSQQQSGNLSQQQQSQHQQFSHSNVESGAPLIPSGGINGGGHQHPNPLSKWSPRGTGGFQPQQFGRRVNHNMPPTYYMDPLIAAAHNQPPPQLLSAAHSPSTAPLAIATGVPQYGQLNQPMLLEQHLEHHLQPQSQQLQQQFVAPVVPIPIGEVAEGQFIQRPTPTAPGMSSTFEDEEKERLRDSMSSLQPPIVTRVGDRDADVVWQELDTSEAAASLPGFPEINQSEFAYQLILYEQNASTSICYKTDANSGNVLHLQRLRPATDYMICIRADLPGHCIVGHPSAYTTFRTICSRPDTPPLPRLTGRQQNAVLLHWRTPNCNGSPIIAYCLQMAKGKSASFETVYEGPHDQAHVGGLEQGCFYRFRVGCRNEIGHSDWSPQLNVYPERDRVNVGGGGPGNTLHHNQHQNPQHLFGSKGSLASSPCSSVQQQQHLSLPKPPAPTILSVTSKGVKLSWNELQSALDYLNITLEVSDFSGRGPHHFTPIPVEFYANSGTFANVTGLQRCRLNFQINNFPFSSNREYRFRLSVSTANGEHMYSDLVAVRTRLHNEPQQLQPKESRHEQPFERPERVTTQPPQQQRSSISSFDTEIQQKSQLATENQKSTSQQQFQPKGASVQQQQQKRSSGGSYSKKQQQKGGPVSQQLQKEQQQQHSDEIQAPIQQKQIVMTQQLPELKPPSCSAPKFVAITSETARITWTFSQTPSSPKKGSSIASNSPSTKSSGSAPMFELQRVDRQHPQIYYAGSNTEFELEGLRPVEHLQFRVRAVLLDTDGRRFEGEWSQVGSACTLCGPPTAPRRLRIGQLPQSNSQTENGDDATFEKIPKNPSSSSSSAASNFGSFTQVGQSINLCWESPAHLNGAPVVEYTVHAHRSFPSDDRQSLNEAELKEMINETEEYLLGSTSDTKFITPRLQPAQRFIFLICAHNEAGASPKSEPIVYFSPPGVPDPPRDIMAEALSTSELQLSWTDPANNNGMPVTLYHLNCYKLYRNLEHSAGKHRQLVSQQIVPGSQRLLIIQSLETQTEYEVHLQAENAIGKSCRESVRCATMSKPPEPPELFLSQATANTLKLKWNVSGDASLSNYYYYLERENENGTYSPVYEGDLRTAKVKGLRELTMHHFRIRAALSKGTMLGSWSTRYSFQTTRQPPAPPKQAPTVTELNNDLFNFEWIATRSKDSSSLDIQRLDTGSPSSNDCQNQQIIYRLQIAPKVASSAKEKSVVEIWKTVYEGSCTCFTLSIPNTNQQPRQARLFIVQQFFDNDGHLLDECVSAPSSIVVFSSQKSPNESPKKRAVHGGKNSSGTSSSGGRGRQQQAAVHYPNPKETKVTMYKRLKRFGGWIRKTASEKDCALIVLALFVILAFGIAILLNNYYLN</sequence>
<feature type="region of interest" description="Disordered" evidence="2">
    <location>
        <begin position="728"/>
        <end position="893"/>
    </location>
</feature>
<feature type="compositionally biased region" description="Polar residues" evidence="2">
    <location>
        <begin position="1409"/>
        <end position="1432"/>
    </location>
</feature>
<feature type="compositionally biased region" description="Basic and acidic residues" evidence="2">
    <location>
        <begin position="1380"/>
        <end position="1393"/>
    </location>
</feature>
<feature type="region of interest" description="Disordered" evidence="2">
    <location>
        <begin position="567"/>
        <end position="638"/>
    </location>
</feature>
<dbReference type="Proteomes" id="UP000095281">
    <property type="component" value="Unplaced"/>
</dbReference>
<organism evidence="5 6">
    <name type="scientific">Meloidogyne hapla</name>
    <name type="common">Root-knot nematode worm</name>
    <dbReference type="NCBI Taxonomy" id="6305"/>
    <lineage>
        <taxon>Eukaryota</taxon>
        <taxon>Metazoa</taxon>
        <taxon>Ecdysozoa</taxon>
        <taxon>Nematoda</taxon>
        <taxon>Chromadorea</taxon>
        <taxon>Rhabditida</taxon>
        <taxon>Tylenchina</taxon>
        <taxon>Tylenchomorpha</taxon>
        <taxon>Tylenchoidea</taxon>
        <taxon>Meloidogynidae</taxon>
        <taxon>Meloidogyninae</taxon>
        <taxon>Meloidogyne</taxon>
    </lineage>
</organism>
<feature type="domain" description="Fibronectin type-III" evidence="4">
    <location>
        <begin position="1120"/>
        <end position="1211"/>
    </location>
</feature>
<feature type="compositionally biased region" description="Low complexity" evidence="2">
    <location>
        <begin position="157"/>
        <end position="172"/>
    </location>
</feature>
<feature type="transmembrane region" description="Helical" evidence="3">
    <location>
        <begin position="2168"/>
        <end position="2191"/>
    </location>
</feature>
<feature type="compositionally biased region" description="Low complexity" evidence="2">
    <location>
        <begin position="778"/>
        <end position="793"/>
    </location>
</feature>
<feature type="region of interest" description="Disordered" evidence="2">
    <location>
        <begin position="1624"/>
        <end position="1656"/>
    </location>
</feature>
<dbReference type="InterPro" id="IPR036116">
    <property type="entry name" value="FN3_sf"/>
</dbReference>
<dbReference type="SUPFAM" id="SSF49265">
    <property type="entry name" value="Fibronectin type III"/>
    <property type="match status" value="4"/>
</dbReference>
<dbReference type="Pfam" id="PF00041">
    <property type="entry name" value="fn3"/>
    <property type="match status" value="2"/>
</dbReference>
<feature type="compositionally biased region" description="Polar residues" evidence="2">
    <location>
        <begin position="482"/>
        <end position="492"/>
    </location>
</feature>
<proteinExistence type="predicted"/>
<feature type="compositionally biased region" description="Basic and acidic residues" evidence="2">
    <location>
        <begin position="516"/>
        <end position="529"/>
    </location>
</feature>
<feature type="compositionally biased region" description="Polar residues" evidence="2">
    <location>
        <begin position="1241"/>
        <end position="1256"/>
    </location>
</feature>
<reference evidence="6" key="1">
    <citation type="submission" date="2016-11" db="UniProtKB">
        <authorList>
            <consortium name="WormBaseParasite"/>
        </authorList>
    </citation>
    <scope>IDENTIFICATION</scope>
</reference>
<dbReference type="InterPro" id="IPR003961">
    <property type="entry name" value="FN3_dom"/>
</dbReference>
<feature type="compositionally biased region" description="Low complexity" evidence="2">
    <location>
        <begin position="737"/>
        <end position="767"/>
    </location>
</feature>
<feature type="compositionally biased region" description="Polar residues" evidence="2">
    <location>
        <begin position="1521"/>
        <end position="1546"/>
    </location>
</feature>
<feature type="compositionally biased region" description="Low complexity" evidence="2">
    <location>
        <begin position="1397"/>
        <end position="1408"/>
    </location>
</feature>
<dbReference type="PANTHER" id="PTHR13817">
    <property type="entry name" value="TITIN"/>
    <property type="match status" value="1"/>
</dbReference>
<name>A0A1I8BTC5_MELHA</name>
<accession>A0A1I8BTC5</accession>
<evidence type="ECO:0000259" key="4">
    <source>
        <dbReference type="PROSITE" id="PS50853"/>
    </source>
</evidence>
<dbReference type="InterPro" id="IPR050964">
    <property type="entry name" value="Striated_Muscle_Regulatory"/>
</dbReference>
<feature type="compositionally biased region" description="Low complexity" evidence="2">
    <location>
        <begin position="1433"/>
        <end position="1474"/>
    </location>
</feature>
<feature type="domain" description="Fibronectin type-III" evidence="4">
    <location>
        <begin position="1872"/>
        <end position="1967"/>
    </location>
</feature>
<dbReference type="SMART" id="SM00060">
    <property type="entry name" value="FN3"/>
    <property type="match status" value="7"/>
</dbReference>
<feature type="region of interest" description="Disordered" evidence="2">
    <location>
        <begin position="1373"/>
        <end position="1478"/>
    </location>
</feature>
<feature type="region of interest" description="Disordered" evidence="2">
    <location>
        <begin position="2099"/>
        <end position="2136"/>
    </location>
</feature>
<feature type="domain" description="Fibronectin type-III" evidence="4">
    <location>
        <begin position="1769"/>
        <end position="1871"/>
    </location>
</feature>
<evidence type="ECO:0000313" key="5">
    <source>
        <dbReference type="Proteomes" id="UP000095281"/>
    </source>
</evidence>
<feature type="compositionally biased region" description="Low complexity" evidence="2">
    <location>
        <begin position="1"/>
        <end position="18"/>
    </location>
</feature>
<evidence type="ECO:0000256" key="2">
    <source>
        <dbReference type="SAM" id="MobiDB-lite"/>
    </source>
</evidence>
<feature type="compositionally biased region" description="Low complexity" evidence="2">
    <location>
        <begin position="822"/>
        <end position="844"/>
    </location>
</feature>
<dbReference type="PANTHER" id="PTHR13817:SF73">
    <property type="entry name" value="FIBRONECTIN TYPE-III DOMAIN-CONTAINING PROTEIN"/>
    <property type="match status" value="1"/>
</dbReference>
<dbReference type="InterPro" id="IPR013783">
    <property type="entry name" value="Ig-like_fold"/>
</dbReference>
<evidence type="ECO:0000256" key="3">
    <source>
        <dbReference type="SAM" id="Phobius"/>
    </source>
</evidence>
<dbReference type="PROSITE" id="PS50853">
    <property type="entry name" value="FN3"/>
    <property type="match status" value="4"/>
</dbReference>
<feature type="region of interest" description="Disordered" evidence="2">
    <location>
        <begin position="125"/>
        <end position="183"/>
    </location>
</feature>